<organism evidence="14">
    <name type="scientific">Caligus clemensi</name>
    <name type="common">Sea louse</name>
    <dbReference type="NCBI Taxonomy" id="344056"/>
    <lineage>
        <taxon>Eukaryota</taxon>
        <taxon>Metazoa</taxon>
        <taxon>Ecdysozoa</taxon>
        <taxon>Arthropoda</taxon>
        <taxon>Crustacea</taxon>
        <taxon>Multicrustacea</taxon>
        <taxon>Hexanauplia</taxon>
        <taxon>Copepoda</taxon>
        <taxon>Siphonostomatoida</taxon>
        <taxon>Caligidae</taxon>
        <taxon>Caligus</taxon>
    </lineage>
</organism>
<evidence type="ECO:0000256" key="3">
    <source>
        <dbReference type="ARBA" id="ARBA00022490"/>
    </source>
</evidence>
<dbReference type="GO" id="GO:0005829">
    <property type="term" value="C:cytosol"/>
    <property type="evidence" value="ECO:0007669"/>
    <property type="project" value="UniProtKB-ARBA"/>
</dbReference>
<dbReference type="PANTHER" id="PTHR19308">
    <property type="entry name" value="PHOSPHATIDYLCHOLINE TRANSFER PROTEIN"/>
    <property type="match status" value="1"/>
</dbReference>
<evidence type="ECO:0000256" key="4">
    <source>
        <dbReference type="ARBA" id="ARBA00022553"/>
    </source>
</evidence>
<keyword evidence="6" id="KW-0445">Lipid transport</keyword>
<evidence type="ECO:0000313" key="14">
    <source>
        <dbReference type="EMBL" id="ACO15125.1"/>
    </source>
</evidence>
<dbReference type="SUPFAM" id="SSF55961">
    <property type="entry name" value="Bet v1-like"/>
    <property type="match status" value="1"/>
</dbReference>
<dbReference type="InterPro" id="IPR051213">
    <property type="entry name" value="START_lipid_transfer"/>
</dbReference>
<feature type="domain" description="START" evidence="13">
    <location>
        <begin position="145"/>
        <end position="339"/>
    </location>
</feature>
<dbReference type="InterPro" id="IPR002913">
    <property type="entry name" value="START_lipid-bd_dom"/>
</dbReference>
<dbReference type="GO" id="GO:0008289">
    <property type="term" value="F:lipid binding"/>
    <property type="evidence" value="ECO:0007669"/>
    <property type="project" value="UniProtKB-KW"/>
</dbReference>
<evidence type="ECO:0000256" key="11">
    <source>
        <dbReference type="ARBA" id="ARBA00079049"/>
    </source>
</evidence>
<dbReference type="InterPro" id="IPR023393">
    <property type="entry name" value="START-like_dom_sf"/>
</dbReference>
<gene>
    <name evidence="14" type="primary">STAR7</name>
</gene>
<evidence type="ECO:0000256" key="7">
    <source>
        <dbReference type="ARBA" id="ARBA00023121"/>
    </source>
</evidence>
<keyword evidence="2" id="KW-0813">Transport</keyword>
<dbReference type="EMBL" id="BT080701">
    <property type="protein sequence ID" value="ACO15125.1"/>
    <property type="molecule type" value="mRNA"/>
</dbReference>
<comment type="subcellular location">
    <subcellularLocation>
        <location evidence="1">Cytoplasm</location>
    </subcellularLocation>
</comment>
<evidence type="ECO:0000256" key="10">
    <source>
        <dbReference type="ARBA" id="ARBA00077188"/>
    </source>
</evidence>
<name>C1C1H2_CALCM</name>
<dbReference type="PROSITE" id="PS50848">
    <property type="entry name" value="START"/>
    <property type="match status" value="1"/>
</dbReference>
<accession>C1C1H2</accession>
<evidence type="ECO:0000256" key="9">
    <source>
        <dbReference type="ARBA" id="ARBA00069061"/>
    </source>
</evidence>
<dbReference type="AlphaFoldDB" id="C1C1H2"/>
<evidence type="ECO:0000256" key="2">
    <source>
        <dbReference type="ARBA" id="ARBA00022448"/>
    </source>
</evidence>
<keyword evidence="4" id="KW-0597">Phosphoprotein</keyword>
<dbReference type="FunFam" id="3.30.530.20:FF:000017">
    <property type="entry name" value="Phosphatidylcholine transfer protein, putative"/>
    <property type="match status" value="1"/>
</dbReference>
<evidence type="ECO:0000256" key="12">
    <source>
        <dbReference type="SAM" id="MobiDB-lite"/>
    </source>
</evidence>
<feature type="compositionally biased region" description="Low complexity" evidence="12">
    <location>
        <begin position="358"/>
        <end position="372"/>
    </location>
</feature>
<sequence>MSLFNLRGVWRISYLRLPFNQLPPVSQHFTSYSSFNNRTCQPWKKKPHQGWVSPSLLSLAWFAASSSSNQQGTDSDDDNDDNESKIKPHFRDLEDVYELRRRTLICKACGKRKIIQSKIEEIEYCTCSSPYFQLSDIDNEEALDWLPFLEQKDILVWRKAHPKLDGLFAYKMYGRFHDVSPREFLSAQLDISEFRKSWDTSTVECTALKETQGPERGSIDQVYYWEVAWPKFFANRDYVCQRSVRMSVDTGRIVVYTEAVQHPEYPRHNKEFRVENYFSILTIQSVKEGDLDAKGLEFTLTAFENLGLSLPTSITTWVAMRGLPQYIQDMRRACLQKKTHSIESLKSSRPSLEEGVTSSRKSSGNSSGCAYA</sequence>
<dbReference type="Gene3D" id="3.30.530.20">
    <property type="match status" value="1"/>
</dbReference>
<keyword evidence="7" id="KW-0446">Lipid-binding</keyword>
<evidence type="ECO:0000259" key="13">
    <source>
        <dbReference type="PROSITE" id="PS50848"/>
    </source>
</evidence>
<evidence type="ECO:0000256" key="8">
    <source>
        <dbReference type="ARBA" id="ARBA00063535"/>
    </source>
</evidence>
<feature type="region of interest" description="Disordered" evidence="12">
    <location>
        <begin position="341"/>
        <end position="372"/>
    </location>
</feature>
<dbReference type="GO" id="GO:0006869">
    <property type="term" value="P:lipid transport"/>
    <property type="evidence" value="ECO:0007669"/>
    <property type="project" value="UniProtKB-KW"/>
</dbReference>
<protein>
    <recommendedName>
        <fullName evidence="9">Phosphatidylcholine transfer protein</fullName>
    </recommendedName>
    <alternativeName>
        <fullName evidence="11">START domain-containing protein 2</fullName>
    </alternativeName>
    <alternativeName>
        <fullName evidence="10">StAR-related lipid transfer protein 2</fullName>
    </alternativeName>
</protein>
<keyword evidence="5" id="KW-0007">Acetylation</keyword>
<comment type="subunit">
    <text evidence="8">Interacts with ACOT13/THEM2.</text>
</comment>
<dbReference type="PANTHER" id="PTHR19308:SF8">
    <property type="entry name" value="STAR-RELATED LIPID TRANSFER PROTEIN 7, MITOCHONDRIAL"/>
    <property type="match status" value="1"/>
</dbReference>
<proteinExistence type="evidence at transcript level"/>
<evidence type="ECO:0000256" key="5">
    <source>
        <dbReference type="ARBA" id="ARBA00022990"/>
    </source>
</evidence>
<dbReference type="Pfam" id="PF01852">
    <property type="entry name" value="START"/>
    <property type="match status" value="1"/>
</dbReference>
<evidence type="ECO:0000256" key="6">
    <source>
        <dbReference type="ARBA" id="ARBA00023055"/>
    </source>
</evidence>
<evidence type="ECO:0000256" key="1">
    <source>
        <dbReference type="ARBA" id="ARBA00004496"/>
    </source>
</evidence>
<feature type="region of interest" description="Disordered" evidence="12">
    <location>
        <begin position="67"/>
        <end position="86"/>
    </location>
</feature>
<reference evidence="14" key="1">
    <citation type="submission" date="2009-03" db="EMBL/GenBank/DDBJ databases">
        <title>Caligus clemensi ESTs and full-length cDNAs.</title>
        <authorList>
            <person name="Yasuike M."/>
            <person name="von Schalburg K."/>
            <person name="Cooper G."/>
            <person name="Leong J."/>
            <person name="Jones S.R.M."/>
            <person name="Koop B.F."/>
        </authorList>
    </citation>
    <scope>NUCLEOTIDE SEQUENCE</scope>
    <source>
        <tissue evidence="14">Whole</tissue>
    </source>
</reference>
<keyword evidence="3" id="KW-0963">Cytoplasm</keyword>